<evidence type="ECO:0000313" key="4">
    <source>
        <dbReference type="Proteomes" id="UP000054321"/>
    </source>
</evidence>
<name>A0A0C3HU20_OIDMZ</name>
<organism evidence="3 4">
    <name type="scientific">Oidiodendron maius (strain Zn)</name>
    <dbReference type="NCBI Taxonomy" id="913774"/>
    <lineage>
        <taxon>Eukaryota</taxon>
        <taxon>Fungi</taxon>
        <taxon>Dikarya</taxon>
        <taxon>Ascomycota</taxon>
        <taxon>Pezizomycotina</taxon>
        <taxon>Leotiomycetes</taxon>
        <taxon>Leotiomycetes incertae sedis</taxon>
        <taxon>Myxotrichaceae</taxon>
        <taxon>Oidiodendron</taxon>
    </lineage>
</organism>
<dbReference type="InParanoid" id="A0A0C3HU20"/>
<dbReference type="OrthoDB" id="3440059at2759"/>
<dbReference type="Proteomes" id="UP000054321">
    <property type="component" value="Unassembled WGS sequence"/>
</dbReference>
<gene>
    <name evidence="3" type="ORF">OIDMADRAFT_49249</name>
</gene>
<reference evidence="4" key="2">
    <citation type="submission" date="2015-01" db="EMBL/GenBank/DDBJ databases">
        <title>Evolutionary Origins and Diversification of the Mycorrhizal Mutualists.</title>
        <authorList>
            <consortium name="DOE Joint Genome Institute"/>
            <consortium name="Mycorrhizal Genomics Consortium"/>
            <person name="Kohler A."/>
            <person name="Kuo A."/>
            <person name="Nagy L.G."/>
            <person name="Floudas D."/>
            <person name="Copeland A."/>
            <person name="Barry K.W."/>
            <person name="Cichocki N."/>
            <person name="Veneault-Fourrey C."/>
            <person name="LaButti K."/>
            <person name="Lindquist E.A."/>
            <person name="Lipzen A."/>
            <person name="Lundell T."/>
            <person name="Morin E."/>
            <person name="Murat C."/>
            <person name="Riley R."/>
            <person name="Ohm R."/>
            <person name="Sun H."/>
            <person name="Tunlid A."/>
            <person name="Henrissat B."/>
            <person name="Grigoriev I.V."/>
            <person name="Hibbett D.S."/>
            <person name="Martin F."/>
        </authorList>
    </citation>
    <scope>NUCLEOTIDE SEQUENCE [LARGE SCALE GENOMIC DNA]</scope>
    <source>
        <strain evidence="4">Zn</strain>
    </source>
</reference>
<accession>A0A0C3HU20</accession>
<sequence>MPALSSSPRGPALHSSSTYVLFAVIILFLALGALFSRLRRHISRTARPQTLPTMEKAPLLSPVQGPSSTNPPLRLPGPYPSKATGLPLSQPTSQDVVDLDVPRRRSYTKITPTGTEINGEIIVAEGWRRHTKVFGGGVCAACEENERRLAKVMGGPSAPNISAPAAGLA</sequence>
<feature type="region of interest" description="Disordered" evidence="1">
    <location>
        <begin position="49"/>
        <end position="95"/>
    </location>
</feature>
<keyword evidence="2" id="KW-1133">Transmembrane helix</keyword>
<proteinExistence type="predicted"/>
<dbReference type="AlphaFoldDB" id="A0A0C3HU20"/>
<evidence type="ECO:0000256" key="2">
    <source>
        <dbReference type="SAM" id="Phobius"/>
    </source>
</evidence>
<keyword evidence="4" id="KW-1185">Reference proteome</keyword>
<dbReference type="EMBL" id="KN832871">
    <property type="protein sequence ID" value="KIN05732.1"/>
    <property type="molecule type" value="Genomic_DNA"/>
</dbReference>
<feature type="transmembrane region" description="Helical" evidence="2">
    <location>
        <begin position="20"/>
        <end position="38"/>
    </location>
</feature>
<keyword evidence="2" id="KW-0472">Membrane</keyword>
<keyword evidence="2" id="KW-0812">Transmembrane</keyword>
<protein>
    <submittedName>
        <fullName evidence="3">Uncharacterized protein</fullName>
    </submittedName>
</protein>
<evidence type="ECO:0000313" key="3">
    <source>
        <dbReference type="EMBL" id="KIN05732.1"/>
    </source>
</evidence>
<evidence type="ECO:0000256" key="1">
    <source>
        <dbReference type="SAM" id="MobiDB-lite"/>
    </source>
</evidence>
<reference evidence="3 4" key="1">
    <citation type="submission" date="2014-04" db="EMBL/GenBank/DDBJ databases">
        <authorList>
            <consortium name="DOE Joint Genome Institute"/>
            <person name="Kuo A."/>
            <person name="Martino E."/>
            <person name="Perotto S."/>
            <person name="Kohler A."/>
            <person name="Nagy L.G."/>
            <person name="Floudas D."/>
            <person name="Copeland A."/>
            <person name="Barry K.W."/>
            <person name="Cichocki N."/>
            <person name="Veneault-Fourrey C."/>
            <person name="LaButti K."/>
            <person name="Lindquist E.A."/>
            <person name="Lipzen A."/>
            <person name="Lundell T."/>
            <person name="Morin E."/>
            <person name="Murat C."/>
            <person name="Sun H."/>
            <person name="Tunlid A."/>
            <person name="Henrissat B."/>
            <person name="Grigoriev I.V."/>
            <person name="Hibbett D.S."/>
            <person name="Martin F."/>
            <person name="Nordberg H.P."/>
            <person name="Cantor M.N."/>
            <person name="Hua S.X."/>
        </authorList>
    </citation>
    <scope>NUCLEOTIDE SEQUENCE [LARGE SCALE GENOMIC DNA]</scope>
    <source>
        <strain evidence="3 4">Zn</strain>
    </source>
</reference>
<dbReference type="HOGENOM" id="CLU_1578989_0_0_1"/>